<gene>
    <name evidence="2" type="ORF">DAPPUDRAFT_326655</name>
</gene>
<dbReference type="PhylomeDB" id="E9H8C9"/>
<dbReference type="EMBL" id="GL732603">
    <property type="protein sequence ID" value="EFX72046.1"/>
    <property type="molecule type" value="Genomic_DNA"/>
</dbReference>
<protein>
    <recommendedName>
        <fullName evidence="1">Helitron helicase-like domain-containing protein</fullName>
    </recommendedName>
</protein>
<sequence>MSRNRITQLNYEFKVVYNVRLKTAREHPEDQASKELLALITKHIALFENKIPFTAGQRHSSMSHLLAMITYLGFPSDFFTFAVDDIYGLLNIRLSLPQINNHTFLVTDSGLTAALKDGTETFQHVPTTPAALRRLQAKNPVPAAETFRLLVNTVFTNAIGMPTSEHARRTIPLPEREKGFAGTCTGAYGAMEDQKSGSLHM</sequence>
<keyword evidence="3" id="KW-1185">Reference proteome</keyword>
<reference evidence="2 3" key="1">
    <citation type="journal article" date="2011" name="Science">
        <title>The ecoresponsive genome of Daphnia pulex.</title>
        <authorList>
            <person name="Colbourne J.K."/>
            <person name="Pfrender M.E."/>
            <person name="Gilbert D."/>
            <person name="Thomas W.K."/>
            <person name="Tucker A."/>
            <person name="Oakley T.H."/>
            <person name="Tokishita S."/>
            <person name="Aerts A."/>
            <person name="Arnold G.J."/>
            <person name="Basu M.K."/>
            <person name="Bauer D.J."/>
            <person name="Caceres C.E."/>
            <person name="Carmel L."/>
            <person name="Casola C."/>
            <person name="Choi J.H."/>
            <person name="Detter J.C."/>
            <person name="Dong Q."/>
            <person name="Dusheyko S."/>
            <person name="Eads B.D."/>
            <person name="Frohlich T."/>
            <person name="Geiler-Samerotte K.A."/>
            <person name="Gerlach D."/>
            <person name="Hatcher P."/>
            <person name="Jogdeo S."/>
            <person name="Krijgsveld J."/>
            <person name="Kriventseva E.V."/>
            <person name="Kultz D."/>
            <person name="Laforsch C."/>
            <person name="Lindquist E."/>
            <person name="Lopez J."/>
            <person name="Manak J.R."/>
            <person name="Muller J."/>
            <person name="Pangilinan J."/>
            <person name="Patwardhan R.P."/>
            <person name="Pitluck S."/>
            <person name="Pritham E.J."/>
            <person name="Rechtsteiner A."/>
            <person name="Rho M."/>
            <person name="Rogozin I.B."/>
            <person name="Sakarya O."/>
            <person name="Salamov A."/>
            <person name="Schaack S."/>
            <person name="Shapiro H."/>
            <person name="Shiga Y."/>
            <person name="Skalitzky C."/>
            <person name="Smith Z."/>
            <person name="Souvorov A."/>
            <person name="Sung W."/>
            <person name="Tang Z."/>
            <person name="Tsuchiya D."/>
            <person name="Tu H."/>
            <person name="Vos H."/>
            <person name="Wang M."/>
            <person name="Wolf Y.I."/>
            <person name="Yamagata H."/>
            <person name="Yamada T."/>
            <person name="Ye Y."/>
            <person name="Shaw J.R."/>
            <person name="Andrews J."/>
            <person name="Crease T.J."/>
            <person name="Tang H."/>
            <person name="Lucas S.M."/>
            <person name="Robertson H.M."/>
            <person name="Bork P."/>
            <person name="Koonin E.V."/>
            <person name="Zdobnov E.M."/>
            <person name="Grigoriev I.V."/>
            <person name="Lynch M."/>
            <person name="Boore J.L."/>
        </authorList>
    </citation>
    <scope>NUCLEOTIDE SEQUENCE [LARGE SCALE GENOMIC DNA]</scope>
</reference>
<evidence type="ECO:0000259" key="1">
    <source>
        <dbReference type="Pfam" id="PF14214"/>
    </source>
</evidence>
<proteinExistence type="predicted"/>
<dbReference type="OrthoDB" id="3254930at2759"/>
<evidence type="ECO:0000313" key="2">
    <source>
        <dbReference type="EMBL" id="EFX72046.1"/>
    </source>
</evidence>
<evidence type="ECO:0000313" key="3">
    <source>
        <dbReference type="Proteomes" id="UP000000305"/>
    </source>
</evidence>
<dbReference type="STRING" id="6669.E9H8C9"/>
<name>E9H8C9_DAPPU</name>
<dbReference type="InterPro" id="IPR025476">
    <property type="entry name" value="Helitron_helicase-like"/>
</dbReference>
<feature type="domain" description="Helitron helicase-like" evidence="1">
    <location>
        <begin position="11"/>
        <end position="201"/>
    </location>
</feature>
<accession>E9H8C9</accession>
<dbReference type="KEGG" id="dpx:DAPPUDRAFT_326655"/>
<dbReference type="AlphaFoldDB" id="E9H8C9"/>
<dbReference type="Proteomes" id="UP000000305">
    <property type="component" value="Unassembled WGS sequence"/>
</dbReference>
<organism evidence="2 3">
    <name type="scientific">Daphnia pulex</name>
    <name type="common">Water flea</name>
    <dbReference type="NCBI Taxonomy" id="6669"/>
    <lineage>
        <taxon>Eukaryota</taxon>
        <taxon>Metazoa</taxon>
        <taxon>Ecdysozoa</taxon>
        <taxon>Arthropoda</taxon>
        <taxon>Crustacea</taxon>
        <taxon>Branchiopoda</taxon>
        <taxon>Diplostraca</taxon>
        <taxon>Cladocera</taxon>
        <taxon>Anomopoda</taxon>
        <taxon>Daphniidae</taxon>
        <taxon>Daphnia</taxon>
    </lineage>
</organism>
<dbReference type="Pfam" id="PF14214">
    <property type="entry name" value="Helitron_like_N"/>
    <property type="match status" value="1"/>
</dbReference>
<dbReference type="InParanoid" id="E9H8C9"/>
<dbReference type="HOGENOM" id="CLU_1361683_0_0_1"/>